<reference evidence="3" key="1">
    <citation type="submission" date="2018-06" db="EMBL/GenBank/DDBJ databases">
        <authorList>
            <person name="Zhirakovskaya E."/>
        </authorList>
    </citation>
    <scope>NUCLEOTIDE SEQUENCE</scope>
</reference>
<keyword evidence="2" id="KW-1133">Transmembrane helix</keyword>
<dbReference type="InterPro" id="IPR036280">
    <property type="entry name" value="Multihaem_cyt_sf"/>
</dbReference>
<evidence type="ECO:0000256" key="2">
    <source>
        <dbReference type="SAM" id="Phobius"/>
    </source>
</evidence>
<accession>A0A3B1ALP8</accession>
<evidence type="ECO:0000313" key="3">
    <source>
        <dbReference type="EMBL" id="VAX04672.1"/>
    </source>
</evidence>
<organism evidence="3">
    <name type="scientific">hydrothermal vent metagenome</name>
    <dbReference type="NCBI Taxonomy" id="652676"/>
    <lineage>
        <taxon>unclassified sequences</taxon>
        <taxon>metagenomes</taxon>
        <taxon>ecological metagenomes</taxon>
    </lineage>
</organism>
<feature type="non-terminal residue" evidence="3">
    <location>
        <position position="1"/>
    </location>
</feature>
<protein>
    <submittedName>
        <fullName evidence="3">Cytochrome c family protein</fullName>
    </submittedName>
</protein>
<keyword evidence="2" id="KW-0812">Transmembrane</keyword>
<sequence length="914" mass="100751">SSCHDYDAITHAYHFEMGRDEARDDFGSKRGLSHLVSPGYFGGYTCMGGNNPEVLAKKHNASADDFADKGSAGLIKRCIGCHTGGGWMEKDRNGRQYYSTDPASVTEFDGDYFNRGTDENNQDTDVSVVSQWNWNKSGVVEADCMMCHTDFSAMKKFDPQLGANDGSDNTDSAYNHFRDLRNDYLVKEGGYFRYAATAILEFLNLKHPDGSQEEKSLLIFEREIKPANGHGSSGGPDYTLTLGNDELPIINWNADAFDSDGKVLIPMLRFPANDNCMLCHRTSNSRRGFYGFGEVASATYEDGDDGPLEEDYKDDVHKGKTWTEPNGETRAIENCNACHSRNYFKKSFENVDLNADHNFLKGNSDMDVRNDLDYNANAKTCEYCHNDAPAPAELAIPSGHEDMLSAHREIWKSNGDMAGYPINTLTKITQTHLNVIACQTCHITNKKDRRGNAIQILYRYRAEAGGELKIVPYNPRLRYYWKDRNSGRVLNKTERNSVFELKEENGEQYGAVVDSDGNELTRVSVRMSHGSVRFGDPEEYEGFVALKNAYDSLFMDRGISNPDAVLVRTESNAYIISHNARPSPSSLQCGECHNRKQSGAFSSLVSTNGLFGENNTKTVVQLPDRRLVDEGIIVFDLPYMQMDETGKVTESVADILYVTKIDPSMTALRSATAPVAAGVLKRMSLADGLGAAGLDSSNDNVTTHFTSDEVYLYKANYGNSAVRAVALIPEVNGQTELVFPSYRMQVALADNDAASAAENAGLGELSSQVFSLEAIDKNSREVTRFSGSRVMVKLPYEGTATNISEIKVIFSNTGSTTWQAINNDDIVIVQPHSDEEGLESEGYVAFLTDHFSHYAIVNNTRSITPPSQNSGTPEADSGSGGGGSTSYILLLLLGLVCVCIAWFTKNKPTFRSKV</sequence>
<feature type="compositionally biased region" description="Acidic residues" evidence="1">
    <location>
        <begin position="301"/>
        <end position="313"/>
    </location>
</feature>
<keyword evidence="2" id="KW-0472">Membrane</keyword>
<dbReference type="SUPFAM" id="SSF48695">
    <property type="entry name" value="Multiheme cytochromes"/>
    <property type="match status" value="1"/>
</dbReference>
<name>A0A3B1ALP8_9ZZZZ</name>
<dbReference type="EMBL" id="UOFV01000487">
    <property type="protein sequence ID" value="VAX04672.1"/>
    <property type="molecule type" value="Genomic_DNA"/>
</dbReference>
<dbReference type="AlphaFoldDB" id="A0A3B1ALP8"/>
<gene>
    <name evidence="3" type="ORF">MNBD_GAMMA19-2238</name>
</gene>
<proteinExistence type="predicted"/>
<evidence type="ECO:0000256" key="1">
    <source>
        <dbReference type="SAM" id="MobiDB-lite"/>
    </source>
</evidence>
<feature type="transmembrane region" description="Helical" evidence="2">
    <location>
        <begin position="887"/>
        <end position="904"/>
    </location>
</feature>
<feature type="region of interest" description="Disordered" evidence="1">
    <location>
        <begin position="301"/>
        <end position="320"/>
    </location>
</feature>